<organism evidence="8 9">
    <name type="scientific">Hohenbuehelia grisea</name>
    <dbReference type="NCBI Taxonomy" id="104357"/>
    <lineage>
        <taxon>Eukaryota</taxon>
        <taxon>Fungi</taxon>
        <taxon>Dikarya</taxon>
        <taxon>Basidiomycota</taxon>
        <taxon>Agaricomycotina</taxon>
        <taxon>Agaricomycetes</taxon>
        <taxon>Agaricomycetidae</taxon>
        <taxon>Agaricales</taxon>
        <taxon>Pleurotineae</taxon>
        <taxon>Pleurotaceae</taxon>
        <taxon>Hohenbuehelia</taxon>
    </lineage>
</organism>
<name>A0ABR3J5U8_9AGAR</name>
<dbReference type="CDD" id="cd08368">
    <property type="entry name" value="LIM"/>
    <property type="match status" value="1"/>
</dbReference>
<dbReference type="EMBL" id="JASNQZ010000011">
    <property type="protein sequence ID" value="KAL0951016.1"/>
    <property type="molecule type" value="Genomic_DNA"/>
</dbReference>
<dbReference type="PROSITE" id="PS50023">
    <property type="entry name" value="LIM_DOMAIN_2"/>
    <property type="match status" value="2"/>
</dbReference>
<dbReference type="PROSITE" id="PS00478">
    <property type="entry name" value="LIM_DOMAIN_1"/>
    <property type="match status" value="1"/>
</dbReference>
<evidence type="ECO:0000313" key="8">
    <source>
        <dbReference type="EMBL" id="KAL0951016.1"/>
    </source>
</evidence>
<evidence type="ECO:0000313" key="9">
    <source>
        <dbReference type="Proteomes" id="UP001556367"/>
    </source>
</evidence>
<evidence type="ECO:0000256" key="6">
    <source>
        <dbReference type="SAM" id="MobiDB-lite"/>
    </source>
</evidence>
<evidence type="ECO:0000256" key="4">
    <source>
        <dbReference type="ARBA" id="ARBA00023038"/>
    </source>
</evidence>
<dbReference type="PANTHER" id="PTHR24205">
    <property type="entry name" value="FOUR AND A HALF LIM DOMAINS PROTEIN"/>
    <property type="match status" value="1"/>
</dbReference>
<evidence type="ECO:0000256" key="5">
    <source>
        <dbReference type="PROSITE-ProRule" id="PRU00125"/>
    </source>
</evidence>
<feature type="compositionally biased region" description="Low complexity" evidence="6">
    <location>
        <begin position="566"/>
        <end position="586"/>
    </location>
</feature>
<gene>
    <name evidence="8" type="ORF">HGRIS_007757</name>
</gene>
<evidence type="ECO:0000256" key="1">
    <source>
        <dbReference type="ARBA" id="ARBA00022723"/>
    </source>
</evidence>
<feature type="region of interest" description="Disordered" evidence="6">
    <location>
        <begin position="25"/>
        <end position="73"/>
    </location>
</feature>
<feature type="compositionally biased region" description="Basic and acidic residues" evidence="6">
    <location>
        <begin position="254"/>
        <end position="270"/>
    </location>
</feature>
<feature type="region of interest" description="Disordered" evidence="6">
    <location>
        <begin position="320"/>
        <end position="521"/>
    </location>
</feature>
<proteinExistence type="predicted"/>
<feature type="compositionally biased region" description="Polar residues" evidence="6">
    <location>
        <begin position="456"/>
        <end position="469"/>
    </location>
</feature>
<sequence length="940" mass="99743">MLTTCDEIAAPVVSWNQLQSKVDNQDKWSQTYVSRERSPTRSASPTRVDTQTTGTVTARSISSPSKRFPRPMSSAVDSAARTELSHRVTTHITSTTSQLGRPSSPLKYSAVPAPEADILPSLNPQSSTLAKVYGSVLQPKETLEAHCCAICATDFPPDATIYPDPRDPSSPSPRFLCRSCFTVNGGSKGTCPTCSRPVLILKAEGGFVHAAGQHWHKKCFNCEGCSKNIGDKPMVDLLGRPSCPDCFETCLNREPRTPKKNRDSPGKDLTLDNIGGLRKSAKGGGSQQGSPAIEELEQRLGISKSRESSPALEDLERRLTMISKGRESPTRSPLMSKYGAMRTNSPTTSPSLGRHSRPDFIGSASPRLDSPHIRSPTALRASPSRDGTPTTSRTSPTRQTGSPSPVRYTATGSPAPTEAAIEEMKQRFMRGSTPSPARSPSPTKPLSLARTPLRSAHSSPSLPQLSSNIPVLVNKPGGSKEPVDVDVESVPPTPDLVSDFSDTTTQSSGPDSPPQQEQDQGVNAARVFGQGYGSRYTRGDFLEGPDRSSTLGFDDDIPEEDENIATPTPGKTSSPPKSTPSKSSTLPSVISLIEQSAARGTSSHTSTSADASCAQCGDKLFSARHGGRYVNIPEDPCDAQSAMKLYHPGCFRCAACAGAFQEGKEGQAIFVKGKDGPCHVECIPSEKVRRAPQVVTPILRPVASTSSITPLSSSPSYQSSSRYERPPTTAPATTTTFPRFGSSSACPGCRKSVSPMERGVVPGPQGTRWHSTCLVCGGKKETPKFLIRGRAEERKKKEPGCGKKLDSAAKVDGSGGAWCRECLLLLPVGMRGSPQSSPVRSPVIPNPTGGVGHAPLQMTGMTTMARQFTGIGGGDPALLRQLTGGGLSPTRQLASSPTKQLGIGGAMRPRPKSVVGMRNTKSVDEGRGMFLVRQMTGAGL</sequence>
<feature type="compositionally biased region" description="Polar residues" evidence="6">
    <location>
        <begin position="342"/>
        <end position="351"/>
    </location>
</feature>
<accession>A0ABR3J5U8</accession>
<comment type="caution">
    <text evidence="8">The sequence shown here is derived from an EMBL/GenBank/DDBJ whole genome shotgun (WGS) entry which is preliminary data.</text>
</comment>
<feature type="compositionally biased region" description="Acidic residues" evidence="6">
    <location>
        <begin position="553"/>
        <end position="563"/>
    </location>
</feature>
<keyword evidence="4 5" id="KW-0440">LIM domain</keyword>
<reference evidence="9" key="1">
    <citation type="submission" date="2024-06" db="EMBL/GenBank/DDBJ databases">
        <title>Multi-omics analyses provide insights into the biosynthesis of the anticancer antibiotic pleurotin in Hohenbuehelia grisea.</title>
        <authorList>
            <person name="Weaver J.A."/>
            <person name="Alberti F."/>
        </authorList>
    </citation>
    <scope>NUCLEOTIDE SEQUENCE [LARGE SCALE GENOMIC DNA]</scope>
    <source>
        <strain evidence="9">T-177</strain>
    </source>
</reference>
<dbReference type="Gene3D" id="2.10.110.10">
    <property type="entry name" value="Cysteine Rich Protein"/>
    <property type="match status" value="3"/>
</dbReference>
<feature type="region of interest" description="Disordered" evidence="6">
    <location>
        <begin position="886"/>
        <end position="915"/>
    </location>
</feature>
<feature type="region of interest" description="Disordered" evidence="6">
    <location>
        <begin position="536"/>
        <end position="586"/>
    </location>
</feature>
<evidence type="ECO:0000256" key="2">
    <source>
        <dbReference type="ARBA" id="ARBA00022737"/>
    </source>
</evidence>
<protein>
    <recommendedName>
        <fullName evidence="7">LIM zinc-binding domain-containing protein</fullName>
    </recommendedName>
</protein>
<feature type="compositionally biased region" description="Basic and acidic residues" evidence="6">
    <location>
        <begin position="320"/>
        <end position="329"/>
    </location>
</feature>
<keyword evidence="9" id="KW-1185">Reference proteome</keyword>
<dbReference type="Pfam" id="PF00412">
    <property type="entry name" value="LIM"/>
    <property type="match status" value="1"/>
</dbReference>
<feature type="compositionally biased region" description="Polar residues" evidence="6">
    <location>
        <begin position="500"/>
        <end position="521"/>
    </location>
</feature>
<dbReference type="SMART" id="SM00132">
    <property type="entry name" value="LIM"/>
    <property type="match status" value="2"/>
</dbReference>
<evidence type="ECO:0000259" key="7">
    <source>
        <dbReference type="PROSITE" id="PS50023"/>
    </source>
</evidence>
<dbReference type="PANTHER" id="PTHR24205:SF16">
    <property type="entry name" value="GH01042P-RELATED"/>
    <property type="match status" value="1"/>
</dbReference>
<feature type="compositionally biased region" description="Low complexity" evidence="6">
    <location>
        <begin position="46"/>
        <end position="57"/>
    </location>
</feature>
<feature type="region of interest" description="Disordered" evidence="6">
    <location>
        <begin position="705"/>
        <end position="737"/>
    </location>
</feature>
<keyword evidence="1 5" id="KW-0479">Metal-binding</keyword>
<feature type="compositionally biased region" description="Low complexity" evidence="6">
    <location>
        <begin position="382"/>
        <end position="405"/>
    </location>
</feature>
<evidence type="ECO:0000256" key="3">
    <source>
        <dbReference type="ARBA" id="ARBA00022833"/>
    </source>
</evidence>
<feature type="compositionally biased region" description="Polar residues" evidence="6">
    <location>
        <begin position="889"/>
        <end position="899"/>
    </location>
</feature>
<feature type="compositionally biased region" description="Basic and acidic residues" evidence="6">
    <location>
        <begin position="537"/>
        <end position="546"/>
    </location>
</feature>
<dbReference type="InterPro" id="IPR001781">
    <property type="entry name" value="Znf_LIM"/>
</dbReference>
<dbReference type="Proteomes" id="UP001556367">
    <property type="component" value="Unassembled WGS sequence"/>
</dbReference>
<keyword evidence="3 5" id="KW-0862">Zinc</keyword>
<feature type="domain" description="LIM zinc-binding" evidence="7">
    <location>
        <begin position="189"/>
        <end position="253"/>
    </location>
</feature>
<feature type="region of interest" description="Disordered" evidence="6">
    <location>
        <begin position="254"/>
        <end position="291"/>
    </location>
</feature>
<keyword evidence="2" id="KW-0677">Repeat</keyword>
<feature type="domain" description="LIM zinc-binding" evidence="7">
    <location>
        <begin position="611"/>
        <end position="689"/>
    </location>
</feature>